<dbReference type="EMBL" id="WIGM01000190">
    <property type="protein sequence ID" value="KAF6834750.1"/>
    <property type="molecule type" value="Genomic_DNA"/>
</dbReference>
<proteinExistence type="predicted"/>
<dbReference type="SUPFAM" id="SSF52540">
    <property type="entry name" value="P-loop containing nucleoside triphosphate hydrolases"/>
    <property type="match status" value="1"/>
</dbReference>
<dbReference type="AlphaFoldDB" id="A0A8H6KPA6"/>
<dbReference type="PANTHER" id="PTHR10039:SF5">
    <property type="entry name" value="NACHT DOMAIN-CONTAINING PROTEIN"/>
    <property type="match status" value="1"/>
</dbReference>
<sequence>MDPASAFGLAASIVQTLTFASDLISKGRQLYHSAQRSLVENDELEAITRTLQSHSRRIAIQSTDAPMGRDEIGQELSKLCEGVRDLCKQLIATIESLKRPDSATRWDSFRQALRSVWKEQDIADLAQRLERYRRQIDSIVLAGLKDQLEMLVRDSRSRDERLEQTLSKIMTSLKPGSEWQAELLRTAQRSMNANTVDNTTYLDLVSASLSEGAKREREKLMQRRTLESLRFADMRDRYERIPEAHQKTFEWIFRGSSHSAYDDEEQPWTSFNEWLSSDKSLYWVTGKPGAGKSTLMKFLSDNHRLLSRLEAWKASHRIYTGSFFFWNSGTSMQMSKNGLLQSLLHQTVSQFPQEIAKLFPDRWGYQGLFGYDSRPWTWSELSRAFTEMVSDENKFFFFLIDGLDEFDGDCGELTNYLLGVLSQRSNVKVCVASRPWLVFEEAFKLKPSLRVEDLTKSDIRLFASEKLAENSMFAQLQNLDENSANALVEEVSQKASGVFLWVTLVVKSLLDGLRDGDTVANLQSRLLGLPPGLEALFKKLLGDLEPAYFEQAARIFQTIRASHLPSKSIDVGEYKDIELRHGGGDARSPLRLLSLSFIDEDPLKALSDTTTGAMNAEEQNYRAEVMRRQLQSRCKGLLEAPDFTKGGSETKVEYLHRTVKDFLEEYSSSDLMTTNLGDFDVHIVLCASLIRHAKAIRPDEDNMTGMEALSDLLREFLTQCHWLERLGRGDYVPYLEEMDKTALAILGGPGDDEPPPYSSDTEWVFSFPHWTRRVDPYVGRKAARVWCLFDYTVVRSLTQYVKRQLANGYLLHENPNHQFLTDYVLEHGTQQMADILSLGVVESQDQEGLQSSGAASVSKEHVV</sequence>
<organism evidence="4 5">
    <name type="scientific">Colletotrichum musicola</name>
    <dbReference type="NCBI Taxonomy" id="2175873"/>
    <lineage>
        <taxon>Eukaryota</taxon>
        <taxon>Fungi</taxon>
        <taxon>Dikarya</taxon>
        <taxon>Ascomycota</taxon>
        <taxon>Pezizomycotina</taxon>
        <taxon>Sordariomycetes</taxon>
        <taxon>Hypocreomycetidae</taxon>
        <taxon>Glomerellales</taxon>
        <taxon>Glomerellaceae</taxon>
        <taxon>Colletotrichum</taxon>
        <taxon>Colletotrichum orchidearum species complex</taxon>
    </lineage>
</organism>
<dbReference type="PANTHER" id="PTHR10039">
    <property type="entry name" value="AMELOGENIN"/>
    <property type="match status" value="1"/>
</dbReference>
<evidence type="ECO:0008006" key="6">
    <source>
        <dbReference type="Google" id="ProtNLM"/>
    </source>
</evidence>
<dbReference type="Gene3D" id="3.40.50.300">
    <property type="entry name" value="P-loop containing nucleotide triphosphate hydrolases"/>
    <property type="match status" value="1"/>
</dbReference>
<gene>
    <name evidence="4" type="ORF">CMUS01_06026</name>
</gene>
<feature type="domain" description="DUF7791" evidence="3">
    <location>
        <begin position="544"/>
        <end position="703"/>
    </location>
</feature>
<evidence type="ECO:0000259" key="2">
    <source>
        <dbReference type="Pfam" id="PF24883"/>
    </source>
</evidence>
<dbReference type="InterPro" id="IPR056884">
    <property type="entry name" value="NPHP3-like_N"/>
</dbReference>
<reference evidence="4" key="1">
    <citation type="journal article" date="2020" name="Phytopathology">
        <title>Genome Sequence Resources of Colletotrichum truncatum, C. plurivorum, C. musicola, and C. sojae: Four Species Pathogenic to Soybean (Glycine max).</title>
        <authorList>
            <person name="Rogerio F."/>
            <person name="Boufleur T.R."/>
            <person name="Ciampi-Guillardi M."/>
            <person name="Sukno S.A."/>
            <person name="Thon M.R."/>
            <person name="Massola Junior N.S."/>
            <person name="Baroncelli R."/>
        </authorList>
    </citation>
    <scope>NUCLEOTIDE SEQUENCE</scope>
    <source>
        <strain evidence="4">LFN0074</strain>
    </source>
</reference>
<dbReference type="Proteomes" id="UP000639643">
    <property type="component" value="Unassembled WGS sequence"/>
</dbReference>
<dbReference type="Pfam" id="PF24883">
    <property type="entry name" value="NPHP3_N"/>
    <property type="match status" value="1"/>
</dbReference>
<evidence type="ECO:0000313" key="5">
    <source>
        <dbReference type="Proteomes" id="UP000639643"/>
    </source>
</evidence>
<keyword evidence="1" id="KW-0677">Repeat</keyword>
<feature type="domain" description="Nephrocystin 3-like N-terminal" evidence="2">
    <location>
        <begin position="270"/>
        <end position="434"/>
    </location>
</feature>
<accession>A0A8H6KPA6</accession>
<dbReference type="Pfam" id="PF25053">
    <property type="entry name" value="DUF7791"/>
    <property type="match status" value="1"/>
</dbReference>
<comment type="caution">
    <text evidence="4">The sequence shown here is derived from an EMBL/GenBank/DDBJ whole genome shotgun (WGS) entry which is preliminary data.</text>
</comment>
<evidence type="ECO:0000256" key="1">
    <source>
        <dbReference type="ARBA" id="ARBA00022737"/>
    </source>
</evidence>
<protein>
    <recommendedName>
        <fullName evidence="6">NACHT domain-containing protein</fullName>
    </recommendedName>
</protein>
<dbReference type="OrthoDB" id="443402at2759"/>
<evidence type="ECO:0000313" key="4">
    <source>
        <dbReference type="EMBL" id="KAF6834750.1"/>
    </source>
</evidence>
<dbReference type="InterPro" id="IPR056693">
    <property type="entry name" value="DUF7791"/>
</dbReference>
<evidence type="ECO:0000259" key="3">
    <source>
        <dbReference type="Pfam" id="PF25053"/>
    </source>
</evidence>
<name>A0A8H6KPA6_9PEZI</name>
<keyword evidence="5" id="KW-1185">Reference proteome</keyword>
<dbReference type="InterPro" id="IPR027417">
    <property type="entry name" value="P-loop_NTPase"/>
</dbReference>